<keyword evidence="8" id="KW-0547">Nucleotide-binding</keyword>
<keyword evidence="4" id="KW-0267">Excision nuclease</keyword>
<protein>
    <submittedName>
        <fullName evidence="8">DNA helicase UvrC</fullName>
    </submittedName>
</protein>
<dbReference type="GO" id="GO:0009380">
    <property type="term" value="C:excinuclease repair complex"/>
    <property type="evidence" value="ECO:0007669"/>
    <property type="project" value="TreeGrafter"/>
</dbReference>
<dbReference type="CDD" id="cd10434">
    <property type="entry name" value="GIY-YIG_UvrC_Cho"/>
    <property type="match status" value="1"/>
</dbReference>
<dbReference type="SMART" id="SM00465">
    <property type="entry name" value="GIYc"/>
    <property type="match status" value="1"/>
</dbReference>
<evidence type="ECO:0000259" key="6">
    <source>
        <dbReference type="PROSITE" id="PS50151"/>
    </source>
</evidence>
<evidence type="ECO:0000256" key="2">
    <source>
        <dbReference type="ARBA" id="ARBA00022763"/>
    </source>
</evidence>
<dbReference type="GO" id="GO:0004518">
    <property type="term" value="F:nuclease activity"/>
    <property type="evidence" value="ECO:0007669"/>
    <property type="project" value="UniProtKB-KW"/>
</dbReference>
<evidence type="ECO:0000256" key="3">
    <source>
        <dbReference type="ARBA" id="ARBA00022769"/>
    </source>
</evidence>
<keyword evidence="8" id="KW-0067">ATP-binding</keyword>
<evidence type="ECO:0000256" key="1">
    <source>
        <dbReference type="ARBA" id="ARBA00022490"/>
    </source>
</evidence>
<comment type="caution">
    <text evidence="8">The sequence shown here is derived from an EMBL/GenBank/DDBJ whole genome shotgun (WGS) entry which is preliminary data.</text>
</comment>
<keyword evidence="3" id="KW-0228">DNA excision</keyword>
<dbReference type="PROSITE" id="PS50164">
    <property type="entry name" value="GIY_YIG"/>
    <property type="match status" value="1"/>
</dbReference>
<dbReference type="SUPFAM" id="SSF46600">
    <property type="entry name" value="C-terminal UvrC-binding domain of UvrB"/>
    <property type="match status" value="1"/>
</dbReference>
<dbReference type="PANTHER" id="PTHR30562:SF1">
    <property type="entry name" value="UVRABC SYSTEM PROTEIN C"/>
    <property type="match status" value="1"/>
</dbReference>
<dbReference type="InterPro" id="IPR047296">
    <property type="entry name" value="GIY-YIG_UvrC_Cho"/>
</dbReference>
<dbReference type="InterPro" id="IPR001943">
    <property type="entry name" value="UVR_dom"/>
</dbReference>
<reference evidence="8 9" key="1">
    <citation type="submission" date="2017-11" db="EMBL/GenBank/DDBJ databases">
        <title>Comparitive Functional Genomics of Dry Heat Resistant strains isolated from the Viking Spacecraft.</title>
        <authorList>
            <person name="Seuylemezian A."/>
            <person name="Cooper K."/>
            <person name="Vaishampayan P."/>
        </authorList>
    </citation>
    <scope>NUCLEOTIDE SEQUENCE [LARGE SCALE GENOMIC DNA]</scope>
    <source>
        <strain evidence="8 9">V32-6</strain>
    </source>
</reference>
<dbReference type="InterPro" id="IPR036876">
    <property type="entry name" value="UVR_dom_sf"/>
</dbReference>
<gene>
    <name evidence="8" type="ORF">CVD27_22940</name>
</gene>
<evidence type="ECO:0000256" key="4">
    <source>
        <dbReference type="ARBA" id="ARBA00022881"/>
    </source>
</evidence>
<dbReference type="Pfam" id="PF01541">
    <property type="entry name" value="GIY-YIG"/>
    <property type="match status" value="1"/>
</dbReference>
<dbReference type="InterPro" id="IPR050066">
    <property type="entry name" value="UvrABC_protein_C"/>
</dbReference>
<feature type="domain" description="UVR" evidence="6">
    <location>
        <begin position="199"/>
        <end position="234"/>
    </location>
</feature>
<dbReference type="PROSITE" id="PS50151">
    <property type="entry name" value="UVR"/>
    <property type="match status" value="1"/>
</dbReference>
<dbReference type="FunFam" id="3.40.1440.10:FF:000001">
    <property type="entry name" value="UvrABC system protein C"/>
    <property type="match status" value="1"/>
</dbReference>
<accession>A0A2N5H8I3</accession>
<dbReference type="Gene3D" id="3.40.1440.10">
    <property type="entry name" value="GIY-YIG endonuclease"/>
    <property type="match status" value="1"/>
</dbReference>
<evidence type="ECO:0000313" key="9">
    <source>
        <dbReference type="Proteomes" id="UP000234950"/>
    </source>
</evidence>
<dbReference type="RefSeq" id="WP_101650759.1">
    <property type="nucleotide sequence ID" value="NZ_PGVE01000088.1"/>
</dbReference>
<dbReference type="PANTHER" id="PTHR30562">
    <property type="entry name" value="UVRC/OXIDOREDUCTASE"/>
    <property type="match status" value="1"/>
</dbReference>
<keyword evidence="5" id="KW-0234">DNA repair</keyword>
<dbReference type="InterPro" id="IPR000305">
    <property type="entry name" value="GIY-YIG_endonuc"/>
</dbReference>
<organism evidence="8 9">
    <name type="scientific">Neobacillus cucumis</name>
    <dbReference type="NCBI Taxonomy" id="1740721"/>
    <lineage>
        <taxon>Bacteria</taxon>
        <taxon>Bacillati</taxon>
        <taxon>Bacillota</taxon>
        <taxon>Bacilli</taxon>
        <taxon>Bacillales</taxon>
        <taxon>Bacillaceae</taxon>
        <taxon>Neobacillus</taxon>
    </lineage>
</organism>
<dbReference type="SUPFAM" id="SSF82771">
    <property type="entry name" value="GIY-YIG endonuclease"/>
    <property type="match status" value="1"/>
</dbReference>
<proteinExistence type="predicted"/>
<feature type="domain" description="GIY-YIG" evidence="7">
    <location>
        <begin position="12"/>
        <end position="91"/>
    </location>
</feature>
<sequence>MNLKVKVKTLPLTPGVYLMKDSFGNIIYVGKAKNLKRRVQSYFQHSKAHSEKIKKMVSNLKDFDYLLTDTEFEAFLLECKLIRELKPHFNKKMKNPQRYTYLVVKTDEGKRVLEISHSLMENDGNLYFGPFINKYTVEKAINGLKEAFKISCSNPSMKNGPCLNYSLGLCIGMCVDGSALEDYNRILDKIFALLQGKDTAILEEIKQKMAAASEQFQFEAAAKYRNILDSINALLYKEQVIEFTAENQNIVVVESIGESTIKLFLIKGNKLLYSKKINNQTNLGTIRKELLTYFKQSPLNSPIVVSKEELDETQIIYTYLKSGNCRYRIIPDEWLESGIDSLMDHVLEELLKEMCTFN</sequence>
<evidence type="ECO:0000256" key="5">
    <source>
        <dbReference type="ARBA" id="ARBA00023204"/>
    </source>
</evidence>
<dbReference type="Pfam" id="PF02151">
    <property type="entry name" value="UVR"/>
    <property type="match status" value="1"/>
</dbReference>
<dbReference type="Proteomes" id="UP000234950">
    <property type="component" value="Unassembled WGS sequence"/>
</dbReference>
<keyword evidence="9" id="KW-1185">Reference proteome</keyword>
<evidence type="ECO:0000313" key="8">
    <source>
        <dbReference type="EMBL" id="PLS01810.1"/>
    </source>
</evidence>
<dbReference type="GO" id="GO:0006289">
    <property type="term" value="P:nucleotide-excision repair"/>
    <property type="evidence" value="ECO:0007669"/>
    <property type="project" value="InterPro"/>
</dbReference>
<dbReference type="GO" id="GO:0004386">
    <property type="term" value="F:helicase activity"/>
    <property type="evidence" value="ECO:0007669"/>
    <property type="project" value="UniProtKB-KW"/>
</dbReference>
<dbReference type="InterPro" id="IPR035901">
    <property type="entry name" value="GIY-YIG_endonuc_sf"/>
</dbReference>
<keyword evidence="8" id="KW-0347">Helicase</keyword>
<keyword evidence="2" id="KW-0227">DNA damage</keyword>
<name>A0A2N5H8I3_9BACI</name>
<dbReference type="EMBL" id="PGVE01000088">
    <property type="protein sequence ID" value="PLS01810.1"/>
    <property type="molecule type" value="Genomic_DNA"/>
</dbReference>
<dbReference type="AlphaFoldDB" id="A0A2N5H8I3"/>
<keyword evidence="8" id="KW-0378">Hydrolase</keyword>
<keyword evidence="1" id="KW-0963">Cytoplasm</keyword>
<dbReference type="OrthoDB" id="9804933at2"/>
<evidence type="ECO:0000259" key="7">
    <source>
        <dbReference type="PROSITE" id="PS50164"/>
    </source>
</evidence>